<evidence type="ECO:0000313" key="1">
    <source>
        <dbReference type="EMBL" id="OHA13002.1"/>
    </source>
</evidence>
<dbReference type="SUPFAM" id="SSF52540">
    <property type="entry name" value="P-loop containing nucleoside triphosphate hydrolases"/>
    <property type="match status" value="1"/>
</dbReference>
<dbReference type="InterPro" id="IPR027417">
    <property type="entry name" value="P-loop_NTPase"/>
</dbReference>
<gene>
    <name evidence="1" type="ORF">A2909_00510</name>
</gene>
<dbReference type="Pfam" id="PF13177">
    <property type="entry name" value="DNA_pol3_delta2"/>
    <property type="match status" value="1"/>
</dbReference>
<evidence type="ECO:0008006" key="3">
    <source>
        <dbReference type="Google" id="ProtNLM"/>
    </source>
</evidence>
<name>A0A1G2LQ82_9BACT</name>
<accession>A0A1G2LQ82</accession>
<evidence type="ECO:0000313" key="2">
    <source>
        <dbReference type="Proteomes" id="UP000178302"/>
    </source>
</evidence>
<sequence>MNSILKSHYKSGKFGHGYLFYGDRESALEEMGRLARRLLGVNLSAASFDLSGAGENNLCRGHLDFYGGRFKKFGVEDARGLKDKAYKKPLGGPKKVFLLDIESFSREAENALLKVFEEPPLGTYFLIFTPYLQNLLGTLKSRLILVYIKNIQSQSLNNITEFFKMEAQDKLNFLEKMKSAKEKSEVKNLFLEFIGFLEDGLKKNLGNPGKLQETALKIKKLEKGLDLLEQNMPTVLITNYVYPL</sequence>
<organism evidence="1 2">
    <name type="scientific">Candidatus Tagabacteria bacterium RIFCSPLOWO2_01_FULL_39_11</name>
    <dbReference type="NCBI Taxonomy" id="1802295"/>
    <lineage>
        <taxon>Bacteria</taxon>
        <taxon>Candidatus Tagaibacteriota</taxon>
    </lineage>
</organism>
<protein>
    <recommendedName>
        <fullName evidence="3">DNA polymerase III gamma subunit domain-containing protein</fullName>
    </recommendedName>
</protein>
<dbReference type="Proteomes" id="UP000178302">
    <property type="component" value="Unassembled WGS sequence"/>
</dbReference>
<dbReference type="Gene3D" id="3.40.50.300">
    <property type="entry name" value="P-loop containing nucleotide triphosphate hydrolases"/>
    <property type="match status" value="1"/>
</dbReference>
<reference evidence="1 2" key="1">
    <citation type="journal article" date="2016" name="Nat. Commun.">
        <title>Thousands of microbial genomes shed light on interconnected biogeochemical processes in an aquifer system.</title>
        <authorList>
            <person name="Anantharaman K."/>
            <person name="Brown C.T."/>
            <person name="Hug L.A."/>
            <person name="Sharon I."/>
            <person name="Castelle C.J."/>
            <person name="Probst A.J."/>
            <person name="Thomas B.C."/>
            <person name="Singh A."/>
            <person name="Wilkins M.J."/>
            <person name="Karaoz U."/>
            <person name="Brodie E.L."/>
            <person name="Williams K.H."/>
            <person name="Hubbard S.S."/>
            <person name="Banfield J.F."/>
        </authorList>
    </citation>
    <scope>NUCLEOTIDE SEQUENCE [LARGE SCALE GENOMIC DNA]</scope>
</reference>
<comment type="caution">
    <text evidence="1">The sequence shown here is derived from an EMBL/GenBank/DDBJ whole genome shotgun (WGS) entry which is preliminary data.</text>
</comment>
<proteinExistence type="predicted"/>
<dbReference type="EMBL" id="MHQZ01000043">
    <property type="protein sequence ID" value="OHA13002.1"/>
    <property type="molecule type" value="Genomic_DNA"/>
</dbReference>
<dbReference type="AlphaFoldDB" id="A0A1G2LQ82"/>